<dbReference type="InterPro" id="IPR036388">
    <property type="entry name" value="WH-like_DNA-bd_sf"/>
</dbReference>
<reference evidence="2 3" key="1">
    <citation type="journal article" date="2016" name="Front. Microbiol.">
        <title>Genomic Resource of Rice Seed Associated Bacteria.</title>
        <authorList>
            <person name="Midha S."/>
            <person name="Bansal K."/>
            <person name="Sharma S."/>
            <person name="Kumar N."/>
            <person name="Patil P.P."/>
            <person name="Chaudhry V."/>
            <person name="Patil P.B."/>
        </authorList>
    </citation>
    <scope>NUCLEOTIDE SEQUENCE [LARGE SCALE GENOMIC DNA]</scope>
    <source>
        <strain evidence="2 3">NS359</strain>
    </source>
</reference>
<evidence type="ECO:0000313" key="2">
    <source>
        <dbReference type="EMBL" id="KTR50385.1"/>
    </source>
</evidence>
<organism evidence="2 3">
    <name type="scientific">Curtobacterium oceanosedimentum</name>
    <dbReference type="NCBI Taxonomy" id="465820"/>
    <lineage>
        <taxon>Bacteria</taxon>
        <taxon>Bacillati</taxon>
        <taxon>Actinomycetota</taxon>
        <taxon>Actinomycetes</taxon>
        <taxon>Micrococcales</taxon>
        <taxon>Microbacteriaceae</taxon>
        <taxon>Curtobacterium</taxon>
    </lineage>
</organism>
<dbReference type="InterPro" id="IPR036390">
    <property type="entry name" value="WH_DNA-bd_sf"/>
</dbReference>
<comment type="caution">
    <text evidence="2">The sequence shown here is derived from an EMBL/GenBank/DDBJ whole genome shotgun (WGS) entry which is preliminary data.</text>
</comment>
<dbReference type="PANTHER" id="PTHR18964">
    <property type="entry name" value="ROK (REPRESSOR, ORF, KINASE) FAMILY"/>
    <property type="match status" value="1"/>
</dbReference>
<gene>
    <name evidence="2" type="ORF">NS359_13570</name>
</gene>
<dbReference type="RefSeq" id="WP_082687703.1">
    <property type="nucleotide sequence ID" value="NZ_LDRC01000079.1"/>
</dbReference>
<comment type="similarity">
    <text evidence="1">Belongs to the ROK (NagC/XylR) family.</text>
</comment>
<dbReference type="Gene3D" id="1.10.10.10">
    <property type="entry name" value="Winged helix-like DNA-binding domain superfamily/Winged helix DNA-binding domain"/>
    <property type="match status" value="1"/>
</dbReference>
<evidence type="ECO:0000313" key="3">
    <source>
        <dbReference type="Proteomes" id="UP000072763"/>
    </source>
</evidence>
<protein>
    <submittedName>
        <fullName evidence="2">Uncharacterized protein</fullName>
    </submittedName>
</protein>
<dbReference type="EMBL" id="LDRC01000079">
    <property type="protein sequence ID" value="KTR50385.1"/>
    <property type="molecule type" value="Genomic_DNA"/>
</dbReference>
<dbReference type="PATRIC" id="fig|465820.4.peg.3042"/>
<dbReference type="Proteomes" id="UP000072763">
    <property type="component" value="Unassembled WGS sequence"/>
</dbReference>
<dbReference type="Gene3D" id="3.30.420.40">
    <property type="match status" value="2"/>
</dbReference>
<dbReference type="STRING" id="465820.NS263_00955"/>
<proteinExistence type="inferred from homology"/>
<name>A0A147DMX1_9MICO</name>
<dbReference type="SUPFAM" id="SSF46785">
    <property type="entry name" value="Winged helix' DNA-binding domain"/>
    <property type="match status" value="1"/>
</dbReference>
<dbReference type="OrthoDB" id="3189808at2"/>
<dbReference type="AlphaFoldDB" id="A0A147DMX1"/>
<dbReference type="PANTHER" id="PTHR18964:SF173">
    <property type="entry name" value="GLUCOKINASE"/>
    <property type="match status" value="1"/>
</dbReference>
<dbReference type="Pfam" id="PF00480">
    <property type="entry name" value="ROK"/>
    <property type="match status" value="1"/>
</dbReference>
<dbReference type="InterPro" id="IPR043129">
    <property type="entry name" value="ATPase_NBD"/>
</dbReference>
<sequence>MHEQHFQDMDRSPGSVGDVLRLIRVSDTTSRSSIARSTGLAPSTASARVDALTALGLVRESGAEGSRGGRRARRLELVADAGFVAAADLGAHHVRIVLTDLAGRIVADTDALEHGAATVPVAAGPRASVAALWDRFVELARDSGLDTTRFRGAAISVPAPVSYPGGSIATPSFEPSWHGAVLPELFAEHTDAPVLVENDANLIALAERPGPDRTGTLVAVKLGTRIGSGVLLDGRLHRGVSGAAGEISHTPVDGEAAIGCTCGVPDCLESVASGGAIVARLRAAGRQVSGTSDVLALAAQGDAVVLDELRRAGEHIGRVLSGIVNFCNPSEVVLAGAMSASSVLVATIRGELYRSCLPMVADALDVRASASPRDAGIRGATVLAIDEVLAPARIDELARAAAERSA</sequence>
<accession>A0A147DMX1</accession>
<dbReference type="InterPro" id="IPR000600">
    <property type="entry name" value="ROK"/>
</dbReference>
<dbReference type="SUPFAM" id="SSF53067">
    <property type="entry name" value="Actin-like ATPase domain"/>
    <property type="match status" value="1"/>
</dbReference>
<evidence type="ECO:0000256" key="1">
    <source>
        <dbReference type="ARBA" id="ARBA00006479"/>
    </source>
</evidence>